<dbReference type="PROSITE" id="PS52050">
    <property type="entry name" value="WYL"/>
    <property type="match status" value="1"/>
</dbReference>
<dbReference type="Proteomes" id="UP000298021">
    <property type="component" value="Unassembled WGS sequence"/>
</dbReference>
<dbReference type="AlphaFoldDB" id="A0A4Z0JM88"/>
<keyword evidence="2" id="KW-1185">Reference proteome</keyword>
<proteinExistence type="predicted"/>
<gene>
    <name evidence="1" type="ORF">EGT49_07255</name>
</gene>
<dbReference type="OrthoDB" id="2292794at2"/>
<reference evidence="1 2" key="1">
    <citation type="submission" date="2018-10" db="EMBL/GenBank/DDBJ databases">
        <title>Lactobacillus sp. R7 and Lactobacillus sp. R19 isolated from fermented mustard green product of Taiwan.</title>
        <authorList>
            <person name="Lin S.-T."/>
        </authorList>
    </citation>
    <scope>NUCLEOTIDE SEQUENCE [LARGE SCALE GENOMIC DNA]</scope>
    <source>
        <strain evidence="1 2">BCRC 81127</strain>
    </source>
</reference>
<sequence>MNITFEIFLRLLDNQGLETKDLVEDLDISLRKAQRTIKEIKNSLDSNPSFKKYFELTKNGNRYSINQRFLLSRDQVLVLIKILTASRSLNEKEFPELTQKMLNMLYPEQRELASASIRSEQIAHNYIDNQSDRLEKIGLLEEFIYHQDHISFEYTDHEAFEQARTETVEMRPIHIFFDNYYFFIVGFLKTTRENRIFRIDWMNKIKKSSVKIPFNYSKHYDHGIETQHEAFGYNGKKTHIVFEFYGYVEYVKDEFPSCRVIKTIDKPNRFPFSVKVLEIEVNYSDGVKLWLLGETTILRVLSPKYIADDIRDTLKEGYERYLE</sequence>
<evidence type="ECO:0000313" key="1">
    <source>
        <dbReference type="EMBL" id="TGD22978.1"/>
    </source>
</evidence>
<dbReference type="EMBL" id="RKLY01000016">
    <property type="protein sequence ID" value="TGD22978.1"/>
    <property type="molecule type" value="Genomic_DNA"/>
</dbReference>
<comment type="caution">
    <text evidence="1">The sequence shown here is derived from an EMBL/GenBank/DDBJ whole genome shotgun (WGS) entry which is preliminary data.</text>
</comment>
<accession>A0A4Z0JM88</accession>
<organism evidence="1 2">
    <name type="scientific">Companilactobacillus suantsaicola</name>
    <dbReference type="NCBI Taxonomy" id="2487723"/>
    <lineage>
        <taxon>Bacteria</taxon>
        <taxon>Bacillati</taxon>
        <taxon>Bacillota</taxon>
        <taxon>Bacilli</taxon>
        <taxon>Lactobacillales</taxon>
        <taxon>Lactobacillaceae</taxon>
        <taxon>Companilactobacillus</taxon>
    </lineage>
</organism>
<name>A0A4Z0JM88_9LACO</name>
<protein>
    <submittedName>
        <fullName evidence="1">WYL domain-containing protein</fullName>
    </submittedName>
</protein>
<evidence type="ECO:0000313" key="2">
    <source>
        <dbReference type="Proteomes" id="UP000298021"/>
    </source>
</evidence>
<dbReference type="RefSeq" id="WP_135372933.1">
    <property type="nucleotide sequence ID" value="NZ_RKLY01000016.1"/>
</dbReference>